<name>A0A4Q1BFN0_TREME</name>
<reference evidence="9 10" key="1">
    <citation type="submission" date="2016-06" db="EMBL/GenBank/DDBJ databases">
        <title>Evolution of pathogenesis and genome organization in the Tremellales.</title>
        <authorList>
            <person name="Cuomo C."/>
            <person name="Litvintseva A."/>
            <person name="Heitman J."/>
            <person name="Chen Y."/>
            <person name="Sun S."/>
            <person name="Springer D."/>
            <person name="Dromer F."/>
            <person name="Young S."/>
            <person name="Zeng Q."/>
            <person name="Chapman S."/>
            <person name="Gujja S."/>
            <person name="Saif S."/>
            <person name="Birren B."/>
        </authorList>
    </citation>
    <scope>NUCLEOTIDE SEQUENCE [LARGE SCALE GENOMIC DNA]</scope>
    <source>
        <strain evidence="9 10">ATCC 28783</strain>
    </source>
</reference>
<dbReference type="STRING" id="5217.A0A4Q1BFN0"/>
<dbReference type="Proteomes" id="UP000289152">
    <property type="component" value="Unassembled WGS sequence"/>
</dbReference>
<evidence type="ECO:0000256" key="1">
    <source>
        <dbReference type="ARBA" id="ARBA00004123"/>
    </source>
</evidence>
<dbReference type="GO" id="GO:0002098">
    <property type="term" value="P:tRNA wobble uridine modification"/>
    <property type="evidence" value="ECO:0007669"/>
    <property type="project" value="InterPro"/>
</dbReference>
<keyword evidence="7" id="KW-0819">tRNA processing</keyword>
<comment type="similarity">
    <text evidence="4">Belongs to the ELP5 family.</text>
</comment>
<dbReference type="EMBL" id="SDIL01000166">
    <property type="protein sequence ID" value="RXK34993.1"/>
    <property type="molecule type" value="Genomic_DNA"/>
</dbReference>
<comment type="pathway">
    <text evidence="3">tRNA modification; 5-methoxycarbonylmethyl-2-thiouridine-tRNA biosynthesis.</text>
</comment>
<keyword evidence="6" id="KW-0963">Cytoplasm</keyword>
<evidence type="ECO:0000256" key="4">
    <source>
        <dbReference type="ARBA" id="ARBA00009567"/>
    </source>
</evidence>
<dbReference type="InParanoid" id="A0A4Q1BFN0"/>
<dbReference type="OrthoDB" id="166907at2759"/>
<keyword evidence="8" id="KW-0539">Nucleus</keyword>
<evidence type="ECO:0000256" key="8">
    <source>
        <dbReference type="ARBA" id="ARBA00023242"/>
    </source>
</evidence>
<protein>
    <recommendedName>
        <fullName evidence="5">Elongator complex protein 5</fullName>
    </recommendedName>
</protein>
<dbReference type="InterPro" id="IPR019519">
    <property type="entry name" value="Elp5"/>
</dbReference>
<evidence type="ECO:0000256" key="5">
    <source>
        <dbReference type="ARBA" id="ARBA00020264"/>
    </source>
</evidence>
<evidence type="ECO:0000256" key="6">
    <source>
        <dbReference type="ARBA" id="ARBA00022490"/>
    </source>
</evidence>
<organism evidence="9 10">
    <name type="scientific">Tremella mesenterica</name>
    <name type="common">Jelly fungus</name>
    <dbReference type="NCBI Taxonomy" id="5217"/>
    <lineage>
        <taxon>Eukaryota</taxon>
        <taxon>Fungi</taxon>
        <taxon>Dikarya</taxon>
        <taxon>Basidiomycota</taxon>
        <taxon>Agaricomycotina</taxon>
        <taxon>Tremellomycetes</taxon>
        <taxon>Tremellales</taxon>
        <taxon>Tremellaceae</taxon>
        <taxon>Tremella</taxon>
    </lineage>
</organism>
<dbReference type="Pfam" id="PF10483">
    <property type="entry name" value="Elong_Iki1"/>
    <property type="match status" value="1"/>
</dbReference>
<evidence type="ECO:0000256" key="2">
    <source>
        <dbReference type="ARBA" id="ARBA00004496"/>
    </source>
</evidence>
<dbReference type="PANTHER" id="PTHR15641">
    <property type="entry name" value="ELONGATOR COMPLEX PROTEIN 5"/>
    <property type="match status" value="1"/>
</dbReference>
<gene>
    <name evidence="9" type="ORF">M231_07747</name>
</gene>
<dbReference type="UniPathway" id="UPA00988"/>
<comment type="subcellular location">
    <subcellularLocation>
        <location evidence="2">Cytoplasm</location>
    </subcellularLocation>
    <subcellularLocation>
        <location evidence="1">Nucleus</location>
    </subcellularLocation>
</comment>
<proteinExistence type="inferred from homology"/>
<dbReference type="GO" id="GO:0033588">
    <property type="term" value="C:elongator holoenzyme complex"/>
    <property type="evidence" value="ECO:0007669"/>
    <property type="project" value="InterPro"/>
</dbReference>
<evidence type="ECO:0000256" key="3">
    <source>
        <dbReference type="ARBA" id="ARBA00005043"/>
    </source>
</evidence>
<dbReference type="GO" id="GO:0005829">
    <property type="term" value="C:cytosol"/>
    <property type="evidence" value="ECO:0007669"/>
    <property type="project" value="TreeGrafter"/>
</dbReference>
<dbReference type="GO" id="GO:0005634">
    <property type="term" value="C:nucleus"/>
    <property type="evidence" value="ECO:0007669"/>
    <property type="project" value="UniProtKB-SubCell"/>
</dbReference>
<dbReference type="AlphaFoldDB" id="A0A4Q1BFN0"/>
<evidence type="ECO:0000313" key="10">
    <source>
        <dbReference type="Proteomes" id="UP000289152"/>
    </source>
</evidence>
<evidence type="ECO:0000256" key="7">
    <source>
        <dbReference type="ARBA" id="ARBA00022694"/>
    </source>
</evidence>
<keyword evidence="10" id="KW-1185">Reference proteome</keyword>
<dbReference type="GO" id="GO:0000049">
    <property type="term" value="F:tRNA binding"/>
    <property type="evidence" value="ECO:0007669"/>
    <property type="project" value="TreeGrafter"/>
</dbReference>
<dbReference type="PANTHER" id="PTHR15641:SF1">
    <property type="entry name" value="ELONGATOR COMPLEX PROTEIN 5"/>
    <property type="match status" value="1"/>
</dbReference>
<evidence type="ECO:0000313" key="9">
    <source>
        <dbReference type="EMBL" id="RXK34993.1"/>
    </source>
</evidence>
<dbReference type="VEuPathDB" id="FungiDB:TREMEDRAFT_64707"/>
<accession>A0A4Q1BFN0</accession>
<sequence>MDETLLQAVVDNSQIPHQPLVLITHSAVFSARPLFHDIVKRSSRRGKGTTLVSVLYPPDTITNGPGSRTSVVDLTSSIDGYGTFTDWDSIQERILASYDTTRGEVIIDAVDILAEDYSIQVVVRLIRTLLRRMRDHKAPSRLVLMLSHSSSLFHHLESTSLSSTLTHLHPSHPSLLVHLSKLYLTPISPSPKYWQILQIAHARRTSEHLAYTAQESFEISPWSTHATSSSSESSPTSGAAVQVLIRRAAGGVKGITRALAALLPPSSDGQHLIIDNVTRIVPLNPFNPPDSLPTRGEKEVTHADLNLAFNLTLTDAQRRQRMSVPLPYAHEGEGADLLYEEEDMSDEDE</sequence>
<comment type="caution">
    <text evidence="9">The sequence shown here is derived from an EMBL/GenBank/DDBJ whole genome shotgun (WGS) entry which is preliminary data.</text>
</comment>